<evidence type="ECO:0000313" key="3">
    <source>
        <dbReference type="Proteomes" id="UP001501423"/>
    </source>
</evidence>
<feature type="region of interest" description="Disordered" evidence="1">
    <location>
        <begin position="14"/>
        <end position="77"/>
    </location>
</feature>
<organism evidence="2 3">
    <name type="scientific">Streptomyces erythrogriseus</name>
    <dbReference type="NCBI Taxonomy" id="284027"/>
    <lineage>
        <taxon>Bacteria</taxon>
        <taxon>Bacillati</taxon>
        <taxon>Actinomycetota</taxon>
        <taxon>Actinomycetes</taxon>
        <taxon>Kitasatosporales</taxon>
        <taxon>Streptomycetaceae</taxon>
        <taxon>Streptomyces</taxon>
        <taxon>Streptomyces griseoincarnatus group</taxon>
    </lineage>
</organism>
<evidence type="ECO:0000256" key="1">
    <source>
        <dbReference type="SAM" id="MobiDB-lite"/>
    </source>
</evidence>
<dbReference type="Proteomes" id="UP001501423">
    <property type="component" value="Unassembled WGS sequence"/>
</dbReference>
<protein>
    <submittedName>
        <fullName evidence="2">Uncharacterized protein</fullName>
    </submittedName>
</protein>
<accession>A0ABN3WC21</accession>
<evidence type="ECO:0000313" key="2">
    <source>
        <dbReference type="EMBL" id="GAA2908622.1"/>
    </source>
</evidence>
<comment type="caution">
    <text evidence="2">The sequence shown here is derived from an EMBL/GenBank/DDBJ whole genome shotgun (WGS) entry which is preliminary data.</text>
</comment>
<keyword evidence="3" id="KW-1185">Reference proteome</keyword>
<reference evidence="2 3" key="1">
    <citation type="journal article" date="2019" name="Int. J. Syst. Evol. Microbiol.">
        <title>The Global Catalogue of Microorganisms (GCM) 10K type strain sequencing project: providing services to taxonomists for standard genome sequencing and annotation.</title>
        <authorList>
            <consortium name="The Broad Institute Genomics Platform"/>
            <consortium name="The Broad Institute Genome Sequencing Center for Infectious Disease"/>
            <person name="Wu L."/>
            <person name="Ma J."/>
        </authorList>
    </citation>
    <scope>NUCLEOTIDE SEQUENCE [LARGE SCALE GENOMIC DNA]</scope>
    <source>
        <strain evidence="2 3">JCM 9650</strain>
    </source>
</reference>
<feature type="compositionally biased region" description="Basic and acidic residues" evidence="1">
    <location>
        <begin position="65"/>
        <end position="77"/>
    </location>
</feature>
<proteinExistence type="predicted"/>
<gene>
    <name evidence="2" type="ORF">GCM10010478_04040</name>
</gene>
<name>A0ABN3WC21_9ACTN</name>
<dbReference type="EMBL" id="BAAAVA010000002">
    <property type="protein sequence ID" value="GAA2908622.1"/>
    <property type="molecule type" value="Genomic_DNA"/>
</dbReference>
<sequence>MTWEMYGLTLPPWPGPARLPIGRGTHLRGGRGPTPCGMGPPADGKWGAGPIDRAGAGGAGWPVSARDRGSLPREGPR</sequence>